<dbReference type="InterPro" id="IPR023271">
    <property type="entry name" value="Aquaporin-like"/>
</dbReference>
<feature type="transmembrane region" description="Helical" evidence="9">
    <location>
        <begin position="120"/>
        <end position="139"/>
    </location>
</feature>
<dbReference type="GO" id="GO:0015250">
    <property type="term" value="F:water channel activity"/>
    <property type="evidence" value="ECO:0007669"/>
    <property type="project" value="TreeGrafter"/>
</dbReference>
<dbReference type="Proteomes" id="UP000002630">
    <property type="component" value="Linkage Group LG33"/>
</dbReference>
<accession>D7G8A1</accession>
<dbReference type="STRING" id="2880.D7G8A1"/>
<dbReference type="OMA" id="MLATTWY"/>
<dbReference type="Pfam" id="PF00230">
    <property type="entry name" value="MIP"/>
    <property type="match status" value="1"/>
</dbReference>
<feature type="transmembrane region" description="Helical" evidence="9">
    <location>
        <begin position="7"/>
        <end position="27"/>
    </location>
</feature>
<evidence type="ECO:0000313" key="11">
    <source>
        <dbReference type="Proteomes" id="UP000002630"/>
    </source>
</evidence>
<dbReference type="PROSITE" id="PS00221">
    <property type="entry name" value="MIP"/>
    <property type="match status" value="1"/>
</dbReference>
<evidence type="ECO:0000256" key="9">
    <source>
        <dbReference type="SAM" id="Phobius"/>
    </source>
</evidence>
<evidence type="ECO:0000256" key="8">
    <source>
        <dbReference type="RuleBase" id="RU000477"/>
    </source>
</evidence>
<dbReference type="PANTHER" id="PTHR19139:SF199">
    <property type="entry name" value="MIP17260P"/>
    <property type="match status" value="1"/>
</dbReference>
<keyword evidence="4" id="KW-1003">Cell membrane</keyword>
<dbReference type="PRINTS" id="PR00783">
    <property type="entry name" value="MINTRINSICP"/>
</dbReference>
<evidence type="ECO:0000256" key="2">
    <source>
        <dbReference type="ARBA" id="ARBA00006175"/>
    </source>
</evidence>
<reference evidence="10 11" key="1">
    <citation type="journal article" date="2010" name="Nature">
        <title>The Ectocarpus genome and the independent evolution of multicellularity in brown algae.</title>
        <authorList>
            <person name="Cock J.M."/>
            <person name="Sterck L."/>
            <person name="Rouze P."/>
            <person name="Scornet D."/>
            <person name="Allen A.E."/>
            <person name="Amoutzias G."/>
            <person name="Anthouard V."/>
            <person name="Artiguenave F."/>
            <person name="Aury J.M."/>
            <person name="Badger J.H."/>
            <person name="Beszteri B."/>
            <person name="Billiau K."/>
            <person name="Bonnet E."/>
            <person name="Bothwell J.H."/>
            <person name="Bowler C."/>
            <person name="Boyen C."/>
            <person name="Brownlee C."/>
            <person name="Carrano C.J."/>
            <person name="Charrier B."/>
            <person name="Cho G.Y."/>
            <person name="Coelho S.M."/>
            <person name="Collen J."/>
            <person name="Corre E."/>
            <person name="Da Silva C."/>
            <person name="Delage L."/>
            <person name="Delaroque N."/>
            <person name="Dittami S.M."/>
            <person name="Doulbeau S."/>
            <person name="Elias M."/>
            <person name="Farnham G."/>
            <person name="Gachon C.M."/>
            <person name="Gschloessl B."/>
            <person name="Heesch S."/>
            <person name="Jabbari K."/>
            <person name="Jubin C."/>
            <person name="Kawai H."/>
            <person name="Kimura K."/>
            <person name="Kloareg B."/>
            <person name="Kupper F.C."/>
            <person name="Lang D."/>
            <person name="Le Bail A."/>
            <person name="Leblanc C."/>
            <person name="Lerouge P."/>
            <person name="Lohr M."/>
            <person name="Lopez P.J."/>
            <person name="Martens C."/>
            <person name="Maumus F."/>
            <person name="Michel G."/>
            <person name="Miranda-Saavedra D."/>
            <person name="Morales J."/>
            <person name="Moreau H."/>
            <person name="Motomura T."/>
            <person name="Nagasato C."/>
            <person name="Napoli C.A."/>
            <person name="Nelson D.R."/>
            <person name="Nyvall-Collen P."/>
            <person name="Peters A.F."/>
            <person name="Pommier C."/>
            <person name="Potin P."/>
            <person name="Poulain J."/>
            <person name="Quesneville H."/>
            <person name="Read B."/>
            <person name="Rensing S.A."/>
            <person name="Ritter A."/>
            <person name="Rousvoal S."/>
            <person name="Samanta M."/>
            <person name="Samson G."/>
            <person name="Schroeder D.C."/>
            <person name="Segurens B."/>
            <person name="Strittmatter M."/>
            <person name="Tonon T."/>
            <person name="Tregear J.W."/>
            <person name="Valentin K."/>
            <person name="von Dassow P."/>
            <person name="Yamagishi T."/>
            <person name="Van de Peer Y."/>
            <person name="Wincker P."/>
        </authorList>
    </citation>
    <scope>NUCLEOTIDE SEQUENCE [LARGE SCALE GENOMIC DNA]</scope>
    <source>
        <strain evidence="11">Ec32 / CCAP1310/4</strain>
    </source>
</reference>
<dbReference type="EMBL" id="FN649117">
    <property type="protein sequence ID" value="CBJ27953.1"/>
    <property type="molecule type" value="Genomic_DNA"/>
</dbReference>
<dbReference type="AlphaFoldDB" id="D7G8A1"/>
<gene>
    <name evidence="10" type="ORF">Esi_0088_0015</name>
</gene>
<sequence length="225" mass="24177">MSSQRTLGIFLQETFGSFALLMMVFPFNSFLGDTWSAWIQHFFSVMITDYTNGGAQVNPAMSVGTFFYGWNDQSSLVVRIVGQMVGGFYAFPIMAKLLPSYATSSMGGPTLAAGASTGQGMAWEFGSTFALILIVYVAATQIGLPGQRPVIATGIRALIHLSAVKGGKTGPAMNPMIATAWAVYDKSVTMDQQWFLVYWVAPCAAAVAGTLLWKALEPKPKAKTD</sequence>
<feature type="transmembrane region" description="Helical" evidence="9">
    <location>
        <begin position="76"/>
        <end position="99"/>
    </location>
</feature>
<dbReference type="EMBL" id="FN649758">
    <property type="protein sequence ID" value="CBJ27953.1"/>
    <property type="molecule type" value="Genomic_DNA"/>
</dbReference>
<dbReference type="InterPro" id="IPR034294">
    <property type="entry name" value="Aquaporin_transptr"/>
</dbReference>
<dbReference type="SMR" id="D7G8A1"/>
<dbReference type="OrthoDB" id="3222at2759"/>
<keyword evidence="6 9" id="KW-1133">Transmembrane helix</keyword>
<evidence type="ECO:0000256" key="6">
    <source>
        <dbReference type="ARBA" id="ARBA00022989"/>
    </source>
</evidence>
<protein>
    <submittedName>
        <fullName evidence="10">Uncharacterized protein</fullName>
    </submittedName>
</protein>
<keyword evidence="7 9" id="KW-0472">Membrane</keyword>
<keyword evidence="11" id="KW-1185">Reference proteome</keyword>
<comment type="subcellular location">
    <subcellularLocation>
        <location evidence="1">Cell membrane</location>
        <topology evidence="1">Multi-pass membrane protein</topology>
    </subcellularLocation>
</comment>
<evidence type="ECO:0000256" key="7">
    <source>
        <dbReference type="ARBA" id="ARBA00023136"/>
    </source>
</evidence>
<dbReference type="InParanoid" id="D7G8A1"/>
<proteinExistence type="inferred from homology"/>
<dbReference type="InterPro" id="IPR022357">
    <property type="entry name" value="MIP_CS"/>
</dbReference>
<dbReference type="SUPFAM" id="SSF81338">
    <property type="entry name" value="Aquaporin-like"/>
    <property type="match status" value="1"/>
</dbReference>
<evidence type="ECO:0000313" key="10">
    <source>
        <dbReference type="EMBL" id="CBJ27953.1"/>
    </source>
</evidence>
<dbReference type="InterPro" id="IPR000425">
    <property type="entry name" value="MIP"/>
</dbReference>
<keyword evidence="3 8" id="KW-0813">Transport</keyword>
<dbReference type="Gene3D" id="1.20.1080.10">
    <property type="entry name" value="Glycerol uptake facilitator protein"/>
    <property type="match status" value="1"/>
</dbReference>
<keyword evidence="5 8" id="KW-0812">Transmembrane</keyword>
<dbReference type="PANTHER" id="PTHR19139">
    <property type="entry name" value="AQUAPORIN TRANSPORTER"/>
    <property type="match status" value="1"/>
</dbReference>
<dbReference type="GO" id="GO:0005886">
    <property type="term" value="C:plasma membrane"/>
    <property type="evidence" value="ECO:0007669"/>
    <property type="project" value="UniProtKB-SubCell"/>
</dbReference>
<evidence type="ECO:0000256" key="1">
    <source>
        <dbReference type="ARBA" id="ARBA00004651"/>
    </source>
</evidence>
<evidence type="ECO:0000256" key="5">
    <source>
        <dbReference type="ARBA" id="ARBA00022692"/>
    </source>
</evidence>
<feature type="transmembrane region" description="Helical" evidence="9">
    <location>
        <begin position="194"/>
        <end position="213"/>
    </location>
</feature>
<name>D7G8A1_ECTSI</name>
<comment type="similarity">
    <text evidence="2 8">Belongs to the MIP/aquaporin (TC 1.A.8) family.</text>
</comment>
<evidence type="ECO:0000256" key="4">
    <source>
        <dbReference type="ARBA" id="ARBA00022475"/>
    </source>
</evidence>
<evidence type="ECO:0000256" key="3">
    <source>
        <dbReference type="ARBA" id="ARBA00022448"/>
    </source>
</evidence>
<organism evidence="10 11">
    <name type="scientific">Ectocarpus siliculosus</name>
    <name type="common">Brown alga</name>
    <name type="synonym">Conferva siliculosa</name>
    <dbReference type="NCBI Taxonomy" id="2880"/>
    <lineage>
        <taxon>Eukaryota</taxon>
        <taxon>Sar</taxon>
        <taxon>Stramenopiles</taxon>
        <taxon>Ochrophyta</taxon>
        <taxon>PX clade</taxon>
        <taxon>Phaeophyceae</taxon>
        <taxon>Ectocarpales</taxon>
        <taxon>Ectocarpaceae</taxon>
        <taxon>Ectocarpus</taxon>
    </lineage>
</organism>